<dbReference type="GO" id="GO:0016757">
    <property type="term" value="F:glycosyltransferase activity"/>
    <property type="evidence" value="ECO:0007669"/>
    <property type="project" value="UniProtKB-KW"/>
</dbReference>
<dbReference type="Pfam" id="PF13439">
    <property type="entry name" value="Glyco_transf_4"/>
    <property type="match status" value="1"/>
</dbReference>
<sequence length="375" mass="41104">MTSTDNPATPEPASPRVPVTVLHVLRTEDPLAGGRVTYLANLRAGLAGCAVITHTDTPFSRDSRRRVLAWRQPLAFWRRITRRIPDADLIHVHGIYGWHVVLSVIAARWRGCPYIVSTHGHLYRDVQRDRPIGKPLYLALIGRAILRRAVLAIATSTAEQDVIRSHSPAVRIARITPGLPVPPVPPSRTQGPGNALRLLFLGRVDPHKGLHWLLPAIAEQRDRGLDIHLVIAGGGYPHHIEAVRQQAASLGLGDCVQLAGHVEGEHKQQLLQASNLFVLPSRSENFAFAAAEAMAAGLPVIITDNVGLAPLVTRWRCGQVVAVGDTGAIERALRHYADAETRRHDGERAHAAARRELSLEQMGKTVESAYYDLVR</sequence>
<dbReference type="Pfam" id="PF13692">
    <property type="entry name" value="Glyco_trans_1_4"/>
    <property type="match status" value="1"/>
</dbReference>
<dbReference type="SUPFAM" id="SSF53756">
    <property type="entry name" value="UDP-Glycosyltransferase/glycogen phosphorylase"/>
    <property type="match status" value="1"/>
</dbReference>
<keyword evidence="5" id="KW-0418">Kinase</keyword>
<dbReference type="EMBL" id="JAVRIB010000012">
    <property type="protein sequence ID" value="MDT0635614.1"/>
    <property type="molecule type" value="Genomic_DNA"/>
</dbReference>
<gene>
    <name evidence="5" type="ORF">RM532_11685</name>
</gene>
<evidence type="ECO:0000256" key="2">
    <source>
        <dbReference type="ARBA" id="ARBA00022676"/>
    </source>
</evidence>
<proteinExistence type="inferred from homology"/>
<name>A0ABU3C2N8_9GAMM</name>
<accession>A0ABU3C2N8</accession>
<evidence type="ECO:0000256" key="3">
    <source>
        <dbReference type="ARBA" id="ARBA00022679"/>
    </source>
</evidence>
<dbReference type="GO" id="GO:0016301">
    <property type="term" value="F:kinase activity"/>
    <property type="evidence" value="ECO:0007669"/>
    <property type="project" value="UniProtKB-KW"/>
</dbReference>
<organism evidence="5 6">
    <name type="scientific">Spectribacter hydrogenoxidans</name>
    <dbReference type="NCBI Taxonomy" id="3075608"/>
    <lineage>
        <taxon>Bacteria</taxon>
        <taxon>Pseudomonadati</taxon>
        <taxon>Pseudomonadota</taxon>
        <taxon>Gammaproteobacteria</taxon>
        <taxon>Salinisphaerales</taxon>
        <taxon>Salinisphaeraceae</taxon>
        <taxon>Spectribacter</taxon>
    </lineage>
</organism>
<keyword evidence="6" id="KW-1185">Reference proteome</keyword>
<evidence type="ECO:0000313" key="5">
    <source>
        <dbReference type="EMBL" id="MDT0635614.1"/>
    </source>
</evidence>
<reference evidence="5 6" key="1">
    <citation type="submission" date="2023-09" db="EMBL/GenBank/DDBJ databases">
        <authorList>
            <person name="Rey-Velasco X."/>
        </authorList>
    </citation>
    <scope>NUCLEOTIDE SEQUENCE [LARGE SCALE GENOMIC DNA]</scope>
    <source>
        <strain evidence="5 6">W335</strain>
    </source>
</reference>
<evidence type="ECO:0000256" key="1">
    <source>
        <dbReference type="ARBA" id="ARBA00009481"/>
    </source>
</evidence>
<dbReference type="Proteomes" id="UP001251857">
    <property type="component" value="Unassembled WGS sequence"/>
</dbReference>
<protein>
    <submittedName>
        <fullName evidence="5">Glycosyltransferase</fullName>
        <ecNumber evidence="5">2.4.-.-</ecNumber>
    </submittedName>
</protein>
<evidence type="ECO:0000313" key="6">
    <source>
        <dbReference type="Proteomes" id="UP001251857"/>
    </source>
</evidence>
<dbReference type="InterPro" id="IPR028098">
    <property type="entry name" value="Glyco_trans_4-like_N"/>
</dbReference>
<dbReference type="EC" id="2.4.-.-" evidence="5"/>
<feature type="domain" description="Glycosyltransferase subfamily 4-like N-terminal" evidence="4">
    <location>
        <begin position="33"/>
        <end position="178"/>
    </location>
</feature>
<dbReference type="PANTHER" id="PTHR12526">
    <property type="entry name" value="GLYCOSYLTRANSFERASE"/>
    <property type="match status" value="1"/>
</dbReference>
<keyword evidence="3 5" id="KW-0808">Transferase</keyword>
<comment type="caution">
    <text evidence="5">The sequence shown here is derived from an EMBL/GenBank/DDBJ whole genome shotgun (WGS) entry which is preliminary data.</text>
</comment>
<dbReference type="PANTHER" id="PTHR12526:SF640">
    <property type="entry name" value="COLANIC ACID BIOSYNTHESIS GLYCOSYLTRANSFERASE WCAL-RELATED"/>
    <property type="match status" value="1"/>
</dbReference>
<evidence type="ECO:0000259" key="4">
    <source>
        <dbReference type="Pfam" id="PF13439"/>
    </source>
</evidence>
<dbReference type="Gene3D" id="3.40.50.2000">
    <property type="entry name" value="Glycogen Phosphorylase B"/>
    <property type="match status" value="2"/>
</dbReference>
<keyword evidence="2 5" id="KW-0328">Glycosyltransferase</keyword>
<comment type="similarity">
    <text evidence="1">Belongs to the glycosyltransferase group 1 family. Glycosyltransferase 4 subfamily.</text>
</comment>
<dbReference type="RefSeq" id="WP_311653515.1">
    <property type="nucleotide sequence ID" value="NZ_JAVRIB010000012.1"/>
</dbReference>